<feature type="signal peptide" evidence="4">
    <location>
        <begin position="1"/>
        <end position="29"/>
    </location>
</feature>
<keyword evidence="2 4" id="KW-0732">Signal</keyword>
<dbReference type="Gene3D" id="3.40.50.1820">
    <property type="entry name" value="alpha/beta hydrolase"/>
    <property type="match status" value="1"/>
</dbReference>
<feature type="domain" description="AB hydrolase-1" evidence="5">
    <location>
        <begin position="162"/>
        <end position="273"/>
    </location>
</feature>
<dbReference type="EMBL" id="UAPQ01000007">
    <property type="protein sequence ID" value="SPT53679.1"/>
    <property type="molecule type" value="Genomic_DNA"/>
</dbReference>
<dbReference type="InterPro" id="IPR000073">
    <property type="entry name" value="AB_hydrolase_1"/>
</dbReference>
<dbReference type="SUPFAM" id="SSF53474">
    <property type="entry name" value="alpha/beta-Hydrolases"/>
    <property type="match status" value="1"/>
</dbReference>
<dbReference type="InterPro" id="IPR013595">
    <property type="entry name" value="Pept_S33_TAP-like_C"/>
</dbReference>
<keyword evidence="8" id="KW-1185">Reference proteome</keyword>
<sequence>MPAMMTGRVAWRRPFAVISATLISLVLSACSISTTEIAKPKETGKQLASSIALDAAWQQASYADFYKQKIEWRACTSEDGLDEEVSEALKQTGGDSSAFKCGTVKAPLNWADPSDTRTIDLGVMRVPSTGDTAKAVPIFTNPGGPGVSGIKDAILMTTNASFGEVMKTHELWGFDPRGIGRSTPVTCESKSNISSVQVAECANSHPVGHYMGSSQVARDLELLRNLSGAPRLDYIGYSYGTMLGATYATLFPENAGRMILDSAENSKWATLEHSYDQQVAIARTVGELVENCSSLTTSTGGSVSCPFATEREMLDYKKSLNDNPMKASDGTEINEKALRDFLQAALYSIPGDAFDLLGRAKSGDQQAIDEMATQIKGGGAEIDTAGQLVFCPSAPKTPDLNGLIAHIKKVGVPEYLGGPELTDDLLSEFTSFDCAPLPGTGTELTDFDASKTKNPLLVIGITGDHATPFQHGKELARQLGNASFLTLKGIGHGASFSQLSTCVDAAATAYLNEGKLPEEGAVCTQGK</sequence>
<proteinExistence type="inferred from homology"/>
<dbReference type="InterPro" id="IPR051601">
    <property type="entry name" value="Serine_prot/Carboxylest_S33"/>
</dbReference>
<gene>
    <name evidence="7" type="primary">tap_1</name>
    <name evidence="7" type="ORF">NCTC11535_01352</name>
</gene>
<dbReference type="Pfam" id="PF00561">
    <property type="entry name" value="Abhydrolase_1"/>
    <property type="match status" value="1"/>
</dbReference>
<dbReference type="GO" id="GO:0004177">
    <property type="term" value="F:aminopeptidase activity"/>
    <property type="evidence" value="ECO:0007669"/>
    <property type="project" value="UniProtKB-KW"/>
</dbReference>
<keyword evidence="7" id="KW-0645">Protease</keyword>
<evidence type="ECO:0000313" key="7">
    <source>
        <dbReference type="EMBL" id="SPT53679.1"/>
    </source>
</evidence>
<evidence type="ECO:0000259" key="5">
    <source>
        <dbReference type="Pfam" id="PF00561"/>
    </source>
</evidence>
<evidence type="ECO:0000256" key="4">
    <source>
        <dbReference type="SAM" id="SignalP"/>
    </source>
</evidence>
<reference evidence="7 8" key="1">
    <citation type="submission" date="2018-06" db="EMBL/GenBank/DDBJ databases">
        <authorList>
            <consortium name="Pathogen Informatics"/>
            <person name="Doyle S."/>
        </authorList>
    </citation>
    <scope>NUCLEOTIDE SEQUENCE [LARGE SCALE GENOMIC DNA]</scope>
    <source>
        <strain evidence="7 8">NCTC11535</strain>
    </source>
</reference>
<feature type="chain" id="PRO_5047468275" evidence="4">
    <location>
        <begin position="30"/>
        <end position="527"/>
    </location>
</feature>
<accession>A0ABY1VP33</accession>
<evidence type="ECO:0000256" key="2">
    <source>
        <dbReference type="ARBA" id="ARBA00022729"/>
    </source>
</evidence>
<dbReference type="Pfam" id="PF08386">
    <property type="entry name" value="Abhydrolase_4"/>
    <property type="match status" value="1"/>
</dbReference>
<organism evidence="7 8">
    <name type="scientific">Actinomyces bovis</name>
    <dbReference type="NCBI Taxonomy" id="1658"/>
    <lineage>
        <taxon>Bacteria</taxon>
        <taxon>Bacillati</taxon>
        <taxon>Actinomycetota</taxon>
        <taxon>Actinomycetes</taxon>
        <taxon>Actinomycetales</taxon>
        <taxon>Actinomycetaceae</taxon>
        <taxon>Actinomyces</taxon>
    </lineage>
</organism>
<comment type="similarity">
    <text evidence="1">Belongs to the peptidase S33 family.</text>
</comment>
<dbReference type="PANTHER" id="PTHR43248:SF29">
    <property type="entry name" value="TRIPEPTIDYL AMINOPEPTIDASE"/>
    <property type="match status" value="1"/>
</dbReference>
<dbReference type="InterPro" id="IPR029058">
    <property type="entry name" value="AB_hydrolase_fold"/>
</dbReference>
<evidence type="ECO:0000256" key="3">
    <source>
        <dbReference type="ARBA" id="ARBA00022801"/>
    </source>
</evidence>
<keyword evidence="3 7" id="KW-0378">Hydrolase</keyword>
<keyword evidence="7" id="KW-0031">Aminopeptidase</keyword>
<dbReference type="EC" id="3.4.14.-" evidence="7"/>
<feature type="domain" description="Peptidase S33 tripeptidyl aminopeptidase-like C-terminal" evidence="6">
    <location>
        <begin position="433"/>
        <end position="523"/>
    </location>
</feature>
<protein>
    <submittedName>
        <fullName evidence="7">Tripeptidyl aminopeptidase</fullName>
        <ecNumber evidence="7">3.4.14.-</ecNumber>
    </submittedName>
</protein>
<comment type="caution">
    <text evidence="7">The sequence shown here is derived from an EMBL/GenBank/DDBJ whole genome shotgun (WGS) entry which is preliminary data.</text>
</comment>
<evidence type="ECO:0000313" key="8">
    <source>
        <dbReference type="Proteomes" id="UP000250006"/>
    </source>
</evidence>
<dbReference type="Proteomes" id="UP000250006">
    <property type="component" value="Unassembled WGS sequence"/>
</dbReference>
<name>A0ABY1VP33_9ACTO</name>
<evidence type="ECO:0000256" key="1">
    <source>
        <dbReference type="ARBA" id="ARBA00010088"/>
    </source>
</evidence>
<evidence type="ECO:0000259" key="6">
    <source>
        <dbReference type="Pfam" id="PF08386"/>
    </source>
</evidence>
<dbReference type="PANTHER" id="PTHR43248">
    <property type="entry name" value="2-SUCCINYL-6-HYDROXY-2,4-CYCLOHEXADIENE-1-CARBOXYLATE SYNTHASE"/>
    <property type="match status" value="1"/>
</dbReference>